<protein>
    <submittedName>
        <fullName evidence="1">Uncharacterized protein</fullName>
    </submittedName>
</protein>
<reference evidence="1" key="1">
    <citation type="submission" date="2014-09" db="EMBL/GenBank/DDBJ databases">
        <authorList>
            <person name="Magalhaes I.L.F."/>
            <person name="Oliveira U."/>
            <person name="Santos F.R."/>
            <person name="Vidigal T.H.D.A."/>
            <person name="Brescovit A.D."/>
            <person name="Santos A.J."/>
        </authorList>
    </citation>
    <scope>NUCLEOTIDE SEQUENCE</scope>
    <source>
        <tissue evidence="1">Shoot tissue taken approximately 20 cm above the soil surface</tissue>
    </source>
</reference>
<dbReference type="AlphaFoldDB" id="A0A0A9A119"/>
<name>A0A0A9A119_ARUDO</name>
<reference evidence="1" key="2">
    <citation type="journal article" date="2015" name="Data Brief">
        <title>Shoot transcriptome of the giant reed, Arundo donax.</title>
        <authorList>
            <person name="Barrero R.A."/>
            <person name="Guerrero F.D."/>
            <person name="Moolhuijzen P."/>
            <person name="Goolsby J.A."/>
            <person name="Tidwell J."/>
            <person name="Bellgard S.E."/>
            <person name="Bellgard M.I."/>
        </authorList>
    </citation>
    <scope>NUCLEOTIDE SEQUENCE</scope>
    <source>
        <tissue evidence="1">Shoot tissue taken approximately 20 cm above the soil surface</tissue>
    </source>
</reference>
<dbReference type="EMBL" id="GBRH01255200">
    <property type="protein sequence ID" value="JAD42695.1"/>
    <property type="molecule type" value="Transcribed_RNA"/>
</dbReference>
<accession>A0A0A9A119</accession>
<evidence type="ECO:0000313" key="1">
    <source>
        <dbReference type="EMBL" id="JAD42695.1"/>
    </source>
</evidence>
<proteinExistence type="predicted"/>
<organism evidence="1">
    <name type="scientific">Arundo donax</name>
    <name type="common">Giant reed</name>
    <name type="synonym">Donax arundinaceus</name>
    <dbReference type="NCBI Taxonomy" id="35708"/>
    <lineage>
        <taxon>Eukaryota</taxon>
        <taxon>Viridiplantae</taxon>
        <taxon>Streptophyta</taxon>
        <taxon>Embryophyta</taxon>
        <taxon>Tracheophyta</taxon>
        <taxon>Spermatophyta</taxon>
        <taxon>Magnoliopsida</taxon>
        <taxon>Liliopsida</taxon>
        <taxon>Poales</taxon>
        <taxon>Poaceae</taxon>
        <taxon>PACMAD clade</taxon>
        <taxon>Arundinoideae</taxon>
        <taxon>Arundineae</taxon>
        <taxon>Arundo</taxon>
    </lineage>
</organism>
<sequence>MPIVKFGDQIVKQHVTELQIT</sequence>